<keyword evidence="1" id="KW-1133">Transmembrane helix</keyword>
<evidence type="ECO:0000313" key="2">
    <source>
        <dbReference type="EMBL" id="KKR04531.1"/>
    </source>
</evidence>
<sequence length="306" mass="35209">MNEGGFLLEEKKEDKRFFRLSFWWVEHRAVLKRLGYLFFILVDVFLLLFVFWHFLDAFAISSVKEERAVAQMVAYGQSDLNTYTRVHKAHDLIAGRPQVFSTGGGRYDLYTTLQNPNTDWWAEFTYSFTTNNEQTDSRQGFILPGEEKPVVILGIESITPLVSPSFSLETVRWHRVDHHLIADYQTWAKDRLAIIALDAQFSQETYTDGKTYGQTTFSLKNETAFSYYDLGLFVLLKRGSSVVGINRTTLSAIESGEKVNVTLNWFGTLPSVTQVEIIPELNVFDLDVYKSLSGETTRDTRTRVFR</sequence>
<accession>A0A0G0MVR4</accession>
<proteinExistence type="predicted"/>
<feature type="transmembrane region" description="Helical" evidence="1">
    <location>
        <begin position="34"/>
        <end position="55"/>
    </location>
</feature>
<protein>
    <submittedName>
        <fullName evidence="2">Uncharacterized protein</fullName>
    </submittedName>
</protein>
<reference evidence="2 3" key="1">
    <citation type="journal article" date="2015" name="Nature">
        <title>rRNA introns, odd ribosomes, and small enigmatic genomes across a large radiation of phyla.</title>
        <authorList>
            <person name="Brown C.T."/>
            <person name="Hug L.A."/>
            <person name="Thomas B.C."/>
            <person name="Sharon I."/>
            <person name="Castelle C.J."/>
            <person name="Singh A."/>
            <person name="Wilkins M.J."/>
            <person name="Williams K.H."/>
            <person name="Banfield J.F."/>
        </authorList>
    </citation>
    <scope>NUCLEOTIDE SEQUENCE [LARGE SCALE GENOMIC DNA]</scope>
</reference>
<dbReference type="EMBL" id="LBWG01000006">
    <property type="protein sequence ID" value="KKR04531.1"/>
    <property type="molecule type" value="Genomic_DNA"/>
</dbReference>
<evidence type="ECO:0000313" key="3">
    <source>
        <dbReference type="Proteomes" id="UP000033935"/>
    </source>
</evidence>
<dbReference type="Proteomes" id="UP000033935">
    <property type="component" value="Unassembled WGS sequence"/>
</dbReference>
<organism evidence="2 3">
    <name type="scientific">Candidatus Uhrbacteria bacterium GW2011_GWF2_39_13</name>
    <dbReference type="NCBI Taxonomy" id="1618995"/>
    <lineage>
        <taxon>Bacteria</taxon>
        <taxon>Candidatus Uhriibacteriota</taxon>
    </lineage>
</organism>
<keyword evidence="1" id="KW-0472">Membrane</keyword>
<comment type="caution">
    <text evidence="2">The sequence shown here is derived from an EMBL/GenBank/DDBJ whole genome shotgun (WGS) entry which is preliminary data.</text>
</comment>
<evidence type="ECO:0000256" key="1">
    <source>
        <dbReference type="SAM" id="Phobius"/>
    </source>
</evidence>
<dbReference type="AlphaFoldDB" id="A0A0G0MVR4"/>
<gene>
    <name evidence="2" type="ORF">UT30_C0006G0025</name>
</gene>
<name>A0A0G0MVR4_9BACT</name>
<keyword evidence="1" id="KW-0812">Transmembrane</keyword>